<dbReference type="SUPFAM" id="SSF46894">
    <property type="entry name" value="C-terminal effector domain of the bipartite response regulators"/>
    <property type="match status" value="1"/>
</dbReference>
<evidence type="ECO:0000259" key="1">
    <source>
        <dbReference type="SMART" id="SM00421"/>
    </source>
</evidence>
<dbReference type="InterPro" id="IPR002831">
    <property type="entry name" value="Tscrpt_reg_TrmB_N"/>
</dbReference>
<dbReference type="InterPro" id="IPR000792">
    <property type="entry name" value="Tscrpt_reg_LuxR_C"/>
</dbReference>
<feature type="domain" description="HTH luxR-type" evidence="1">
    <location>
        <begin position="255"/>
        <end position="312"/>
    </location>
</feature>
<dbReference type="SMART" id="SM00421">
    <property type="entry name" value="HTH_LUXR"/>
    <property type="match status" value="1"/>
</dbReference>
<protein>
    <submittedName>
        <fullName evidence="2">Helix-turn-helix domain-containing protein</fullName>
    </submittedName>
</protein>
<reference evidence="3" key="1">
    <citation type="journal article" date="2019" name="Int. J. Syst. Evol. Microbiol.">
        <title>The Global Catalogue of Microorganisms (GCM) 10K type strain sequencing project: providing services to taxonomists for standard genome sequencing and annotation.</title>
        <authorList>
            <consortium name="The Broad Institute Genomics Platform"/>
            <consortium name="The Broad Institute Genome Sequencing Center for Infectious Disease"/>
            <person name="Wu L."/>
            <person name="Ma J."/>
        </authorList>
    </citation>
    <scope>NUCLEOTIDE SEQUENCE [LARGE SCALE GENOMIC DNA]</scope>
    <source>
        <strain evidence="3">JCM 17933</strain>
    </source>
</reference>
<proteinExistence type="predicted"/>
<evidence type="ECO:0000313" key="3">
    <source>
        <dbReference type="Proteomes" id="UP001500503"/>
    </source>
</evidence>
<dbReference type="InterPro" id="IPR036390">
    <property type="entry name" value="WH_DNA-bd_sf"/>
</dbReference>
<sequence length="318" mass="35262">MLQDGRILAPLDVTAFDEMVYRELLSGREATARELASRLGYGPDRLVRALDRLRARGLVSRLSGRPRRYAAAEPDVALETLIRDREQALARLRTAAAEMMVLFRRERAGQAGAVEIVTGRDEVARRFLRLQHGVREEMRMLDRPPYVLAATNPVEPGALRRGVRWRAVYTPEALEQPGALEDLHKLASLGEQARVAGGIPVKLAIADSDAALVSLQMDQATAEAALVHSSALLDALIQLFEFTWEHAAPLGTDSRSPLAEEDRRLLTLLLAGLKDDAIARQLGLSTRTMRRRMKHLMELLGADNRFQAGAQAARRGWI</sequence>
<dbReference type="PANTHER" id="PTHR34293">
    <property type="entry name" value="HTH-TYPE TRANSCRIPTIONAL REGULATOR TRMBL2"/>
    <property type="match status" value="1"/>
</dbReference>
<dbReference type="Gene3D" id="1.10.10.10">
    <property type="entry name" value="Winged helix-like DNA-binding domain superfamily/Winged helix DNA-binding domain"/>
    <property type="match status" value="2"/>
</dbReference>
<accession>A0ABP8PN81</accession>
<dbReference type="Pfam" id="PF01978">
    <property type="entry name" value="TrmB"/>
    <property type="match status" value="1"/>
</dbReference>
<dbReference type="EMBL" id="BAABHF010000015">
    <property type="protein sequence ID" value="GAA4489155.1"/>
    <property type="molecule type" value="Genomic_DNA"/>
</dbReference>
<dbReference type="InterPro" id="IPR036388">
    <property type="entry name" value="WH-like_DNA-bd_sf"/>
</dbReference>
<dbReference type="RefSeq" id="WP_345460388.1">
    <property type="nucleotide sequence ID" value="NZ_BAABHF010000015.1"/>
</dbReference>
<dbReference type="Pfam" id="PF00196">
    <property type="entry name" value="GerE"/>
    <property type="match status" value="1"/>
</dbReference>
<dbReference type="PANTHER" id="PTHR34293:SF1">
    <property type="entry name" value="HTH-TYPE TRANSCRIPTIONAL REGULATOR TRMBL2"/>
    <property type="match status" value="1"/>
</dbReference>
<dbReference type="InterPro" id="IPR016032">
    <property type="entry name" value="Sig_transdc_resp-reg_C-effctor"/>
</dbReference>
<gene>
    <name evidence="2" type="ORF">GCM10023191_019500</name>
</gene>
<name>A0ABP8PN81_9ACTN</name>
<dbReference type="InterPro" id="IPR051797">
    <property type="entry name" value="TrmB-like"/>
</dbReference>
<dbReference type="Proteomes" id="UP001500503">
    <property type="component" value="Unassembled WGS sequence"/>
</dbReference>
<comment type="caution">
    <text evidence="2">The sequence shown here is derived from an EMBL/GenBank/DDBJ whole genome shotgun (WGS) entry which is preliminary data.</text>
</comment>
<organism evidence="2 3">
    <name type="scientific">Actinoallomurus oryzae</name>
    <dbReference type="NCBI Taxonomy" id="502180"/>
    <lineage>
        <taxon>Bacteria</taxon>
        <taxon>Bacillati</taxon>
        <taxon>Actinomycetota</taxon>
        <taxon>Actinomycetes</taxon>
        <taxon>Streptosporangiales</taxon>
        <taxon>Thermomonosporaceae</taxon>
        <taxon>Actinoallomurus</taxon>
    </lineage>
</organism>
<keyword evidence="3" id="KW-1185">Reference proteome</keyword>
<evidence type="ECO:0000313" key="2">
    <source>
        <dbReference type="EMBL" id="GAA4489155.1"/>
    </source>
</evidence>
<dbReference type="SUPFAM" id="SSF46785">
    <property type="entry name" value="Winged helix' DNA-binding domain"/>
    <property type="match status" value="1"/>
</dbReference>